<protein>
    <submittedName>
        <fullName evidence="4">1-acyl-sn-glycerol-3-phosphate acyltransferase</fullName>
        <ecNumber evidence="4">2.3.1.51</ecNumber>
    </submittedName>
</protein>
<dbReference type="RefSeq" id="WP_048571225.1">
    <property type="nucleotide sequence ID" value="NZ_LFVU01000028.1"/>
</dbReference>
<dbReference type="EMBL" id="LFVU01000028">
    <property type="protein sequence ID" value="KMT20822.1"/>
    <property type="molecule type" value="Genomic_DNA"/>
</dbReference>
<comment type="caution">
    <text evidence="4">The sequence shown here is derived from an EMBL/GenBank/DDBJ whole genome shotgun (WGS) entry which is preliminary data.</text>
</comment>
<reference evidence="4 5" key="1">
    <citation type="submission" date="2015-06" db="EMBL/GenBank/DDBJ databases">
        <title>Draft genome sequence of the purine-degrading Clostridium cylindrosporum HC-1 (DSM 605).</title>
        <authorList>
            <person name="Poehlein A."/>
            <person name="Schiel-Bengelsdorf B."/>
            <person name="Bengelsdorf F."/>
            <person name="Daniel R."/>
            <person name="Duerre P."/>
        </authorList>
    </citation>
    <scope>NUCLEOTIDE SEQUENCE [LARGE SCALE GENOMIC DNA]</scope>
    <source>
        <strain evidence="4 5">DSM 605</strain>
    </source>
</reference>
<dbReference type="CDD" id="cd07989">
    <property type="entry name" value="LPLAT_AGPAT-like"/>
    <property type="match status" value="1"/>
</dbReference>
<dbReference type="AlphaFoldDB" id="A0A0J8D4S9"/>
<name>A0A0J8D4S9_CLOCY</name>
<dbReference type="GO" id="GO:0003841">
    <property type="term" value="F:1-acylglycerol-3-phosphate O-acyltransferase activity"/>
    <property type="evidence" value="ECO:0007669"/>
    <property type="project" value="UniProtKB-EC"/>
</dbReference>
<dbReference type="InterPro" id="IPR002123">
    <property type="entry name" value="Plipid/glycerol_acylTrfase"/>
</dbReference>
<evidence type="ECO:0000313" key="5">
    <source>
        <dbReference type="Proteomes" id="UP000036756"/>
    </source>
</evidence>
<dbReference type="GO" id="GO:0006654">
    <property type="term" value="P:phosphatidic acid biosynthetic process"/>
    <property type="evidence" value="ECO:0007669"/>
    <property type="project" value="TreeGrafter"/>
</dbReference>
<evidence type="ECO:0000313" key="4">
    <source>
        <dbReference type="EMBL" id="KMT20822.1"/>
    </source>
</evidence>
<dbReference type="STRING" id="1121307.CLCY_1c00560"/>
<dbReference type="PATRIC" id="fig|1121307.3.peg.417"/>
<dbReference type="SMART" id="SM00563">
    <property type="entry name" value="PlsC"/>
    <property type="match status" value="1"/>
</dbReference>
<dbReference type="Pfam" id="PF01553">
    <property type="entry name" value="Acyltransferase"/>
    <property type="match status" value="1"/>
</dbReference>
<proteinExistence type="predicted"/>
<dbReference type="EC" id="2.3.1.51" evidence="4"/>
<evidence type="ECO:0000256" key="1">
    <source>
        <dbReference type="ARBA" id="ARBA00022679"/>
    </source>
</evidence>
<evidence type="ECO:0000256" key="2">
    <source>
        <dbReference type="ARBA" id="ARBA00023315"/>
    </source>
</evidence>
<dbReference type="OrthoDB" id="9803035at2"/>
<dbReference type="Proteomes" id="UP000036756">
    <property type="component" value="Unassembled WGS sequence"/>
</dbReference>
<dbReference type="PANTHER" id="PTHR10434:SF40">
    <property type="entry name" value="1-ACYL-SN-GLYCEROL-3-PHOSPHATE ACYLTRANSFERASE"/>
    <property type="match status" value="1"/>
</dbReference>
<gene>
    <name evidence="4" type="ORF">CLCY_1c00560</name>
</gene>
<dbReference type="PANTHER" id="PTHR10434">
    <property type="entry name" value="1-ACYL-SN-GLYCEROL-3-PHOSPHATE ACYLTRANSFERASE"/>
    <property type="match status" value="1"/>
</dbReference>
<evidence type="ECO:0000259" key="3">
    <source>
        <dbReference type="SMART" id="SM00563"/>
    </source>
</evidence>
<keyword evidence="5" id="KW-1185">Reference proteome</keyword>
<accession>A0A0J8D4S9</accession>
<feature type="domain" description="Phospholipid/glycerol acyltransferase" evidence="3">
    <location>
        <begin position="50"/>
        <end position="163"/>
    </location>
</feature>
<keyword evidence="2 4" id="KW-0012">Acyltransferase</keyword>
<organism evidence="4 5">
    <name type="scientific">Clostridium cylindrosporum DSM 605</name>
    <dbReference type="NCBI Taxonomy" id="1121307"/>
    <lineage>
        <taxon>Bacteria</taxon>
        <taxon>Bacillati</taxon>
        <taxon>Bacillota</taxon>
        <taxon>Clostridia</taxon>
        <taxon>Eubacteriales</taxon>
        <taxon>Clostridiaceae</taxon>
        <taxon>Clostridium</taxon>
    </lineage>
</organism>
<keyword evidence="1 4" id="KW-0808">Transferase</keyword>
<dbReference type="SUPFAM" id="SSF69593">
    <property type="entry name" value="Glycerol-3-phosphate (1)-acyltransferase"/>
    <property type="match status" value="1"/>
</dbReference>
<dbReference type="Gene3D" id="3.40.1130.10">
    <property type="entry name" value="Glycerol-3-phosphate (1)-acyltransferase"/>
    <property type="match status" value="1"/>
</dbReference>
<sequence>MLKGIIKVLSKAPTFVVKPALKGVVHSILNKYANIKIHNPENLNKINAPVIFICNHLSNADGLVLNKILKKYNPYFVAGVKLNETSMSKLGLEIVNIIPIKANSADVEALKKCIEAIKEEKNILIFPEGTRSRTGAMIEGKKGIVLIARKANVPIVPIAMWGTEKLMPINDNNMGEEVFQHADVNISIGEPFTLPKFNKEVSKEEFSQNCLDIIMNSIASQLPDEYKGVHK</sequence>